<reference evidence="1 2" key="1">
    <citation type="submission" date="2017-11" db="EMBL/GenBank/DDBJ databases">
        <title>The genome of Rhizophagus clarus HR1 reveals common genetic basis of auxotrophy among arbuscular mycorrhizal fungi.</title>
        <authorList>
            <person name="Kobayashi Y."/>
        </authorList>
    </citation>
    <scope>NUCLEOTIDE SEQUENCE [LARGE SCALE GENOMIC DNA]</scope>
    <source>
        <strain evidence="1 2">HR1</strain>
    </source>
</reference>
<dbReference type="AlphaFoldDB" id="A0A2Z6R5C3"/>
<dbReference type="InterPro" id="IPR043502">
    <property type="entry name" value="DNA/RNA_pol_sf"/>
</dbReference>
<keyword evidence="2" id="KW-1185">Reference proteome</keyword>
<evidence type="ECO:0008006" key="3">
    <source>
        <dbReference type="Google" id="ProtNLM"/>
    </source>
</evidence>
<dbReference type="SUPFAM" id="SSF56672">
    <property type="entry name" value="DNA/RNA polymerases"/>
    <property type="match status" value="1"/>
</dbReference>
<sequence length="391" mass="44910">MVVDEVLEILSFDQTNWLEPYISFNTEKRNEAKKTGNTFLSDFFKLMNVSVYGKTMENVRKYQDVKIMKNNNERDEKAFLKKVCKPSFKYARQLGNTLIGAHMGKASITLNKLIIVGATVRLGYMDTDSYIFKTETEDIYRDMAKRPDFFNLNGDQTVGKYKDETPGNTISLSTHIRTKLYHYVLAECDPDGKTINSKHKGTSKKGMCEMATDTYFPSLGRTLLDDPVDEAKIFDPMTQVYLDCLFGKEVFYAKNVGIQSKDHILSLVETEKKALCPIDTKRWILSDGITTLPYGHWRNMIYKNMVKDAHPHKLDSDDKRSSLQNLMEMNYSNLSTLIEITWEREETKAWSNDILVKFLHHPNLVPSKYRPNSLYDAFTKTSVLGPGMAVP</sequence>
<accession>A0A2Z6R5C3</accession>
<organism evidence="1 2">
    <name type="scientific">Rhizophagus clarus</name>
    <dbReference type="NCBI Taxonomy" id="94130"/>
    <lineage>
        <taxon>Eukaryota</taxon>
        <taxon>Fungi</taxon>
        <taxon>Fungi incertae sedis</taxon>
        <taxon>Mucoromycota</taxon>
        <taxon>Glomeromycotina</taxon>
        <taxon>Glomeromycetes</taxon>
        <taxon>Glomerales</taxon>
        <taxon>Glomeraceae</taxon>
        <taxon>Rhizophagus</taxon>
    </lineage>
</organism>
<comment type="caution">
    <text evidence="1">The sequence shown here is derived from an EMBL/GenBank/DDBJ whole genome shotgun (WGS) entry which is preliminary data.</text>
</comment>
<dbReference type="Proteomes" id="UP000247702">
    <property type="component" value="Unassembled WGS sequence"/>
</dbReference>
<gene>
    <name evidence="1" type="ORF">RclHR1_29540001</name>
</gene>
<dbReference type="EMBL" id="BEXD01002173">
    <property type="protein sequence ID" value="GBB97270.1"/>
    <property type="molecule type" value="Genomic_DNA"/>
</dbReference>
<evidence type="ECO:0000313" key="1">
    <source>
        <dbReference type="EMBL" id="GBB97270.1"/>
    </source>
</evidence>
<name>A0A2Z6R5C3_9GLOM</name>
<proteinExistence type="predicted"/>
<evidence type="ECO:0000313" key="2">
    <source>
        <dbReference type="Proteomes" id="UP000247702"/>
    </source>
</evidence>
<protein>
    <recommendedName>
        <fullName evidence="3">DNA-directed DNA polymerase</fullName>
    </recommendedName>
</protein>